<sequence>MAAWYVFHYHAFPRIMEKRYGTTTNWLIVLTVGLTLSSILLYSFFQRGIQFRRAGDGQIAGFQVHDSDLVNIPTSLLAALVCLLIYEAFAQFYYRTIELHEQQGLSRHRILNYLLLTLASSCLILWIFVGSIANFAMGRGGVLVGLVIVALTVGFHYLFYKKLLPFFANYLSNSRSGWYYLSGILLYDLASFVLFLLWKLVAASSLPYPYLYLYLLPSAVGLVTAYMRRYFFEKNQQLQTQVLRKSTELDTLRSQVNPHFLFNALNTLYSVALKEGSEKTADCIQKLGDMMRFMLDENNQERIPLRKEIEYLHNFLNLQRMRLDEGHEIEIRVNIQELEQDRYLAPMLLNPFVENAFKHGISLRQPSWIYITLTLDATKLYFKVHNSIHPKTGNDPEENHSGIGLENVRKRLDLLYPNRYSLDIQATERDYFVSLVLEIS</sequence>
<evidence type="ECO:0000313" key="4">
    <source>
        <dbReference type="Proteomes" id="UP000479293"/>
    </source>
</evidence>
<dbReference type="EMBL" id="WHLY01000002">
    <property type="protein sequence ID" value="MPR33961.1"/>
    <property type="molecule type" value="Genomic_DNA"/>
</dbReference>
<keyword evidence="1" id="KW-0472">Membrane</keyword>
<feature type="transmembrane region" description="Helical" evidence="1">
    <location>
        <begin position="24"/>
        <end position="45"/>
    </location>
</feature>
<feature type="domain" description="Signal transduction histidine kinase internal region" evidence="2">
    <location>
        <begin position="248"/>
        <end position="325"/>
    </location>
</feature>
<accession>A0A7C9BFQ1</accession>
<feature type="transmembrane region" description="Helical" evidence="1">
    <location>
        <begin position="70"/>
        <end position="89"/>
    </location>
</feature>
<dbReference type="InterPro" id="IPR010559">
    <property type="entry name" value="Sig_transdc_His_kin_internal"/>
</dbReference>
<feature type="transmembrane region" description="Helical" evidence="1">
    <location>
        <begin position="141"/>
        <end position="159"/>
    </location>
</feature>
<dbReference type="PANTHER" id="PTHR34220">
    <property type="entry name" value="SENSOR HISTIDINE KINASE YPDA"/>
    <property type="match status" value="1"/>
</dbReference>
<feature type="transmembrane region" description="Helical" evidence="1">
    <location>
        <begin position="110"/>
        <end position="129"/>
    </location>
</feature>
<dbReference type="GO" id="GO:0000155">
    <property type="term" value="F:phosphorelay sensor kinase activity"/>
    <property type="evidence" value="ECO:0007669"/>
    <property type="project" value="InterPro"/>
</dbReference>
<keyword evidence="1" id="KW-0812">Transmembrane</keyword>
<protein>
    <submittedName>
        <fullName evidence="3">Sensor protein lytS</fullName>
    </submittedName>
</protein>
<evidence type="ECO:0000256" key="1">
    <source>
        <dbReference type="SAM" id="Phobius"/>
    </source>
</evidence>
<name>A0A7C9BFQ1_9BACT</name>
<dbReference type="Pfam" id="PF06580">
    <property type="entry name" value="His_kinase"/>
    <property type="match status" value="1"/>
</dbReference>
<feature type="transmembrane region" description="Helical" evidence="1">
    <location>
        <begin position="210"/>
        <end position="227"/>
    </location>
</feature>
<evidence type="ECO:0000313" key="3">
    <source>
        <dbReference type="EMBL" id="MPR33961.1"/>
    </source>
</evidence>
<dbReference type="InterPro" id="IPR050640">
    <property type="entry name" value="Bact_2-comp_sensor_kinase"/>
</dbReference>
<dbReference type="SUPFAM" id="SSF55874">
    <property type="entry name" value="ATPase domain of HSP90 chaperone/DNA topoisomerase II/histidine kinase"/>
    <property type="match status" value="1"/>
</dbReference>
<dbReference type="AlphaFoldDB" id="A0A7C9BFQ1"/>
<organism evidence="3 4">
    <name type="scientific">Salmonirosea aquatica</name>
    <dbReference type="NCBI Taxonomy" id="2654236"/>
    <lineage>
        <taxon>Bacteria</taxon>
        <taxon>Pseudomonadati</taxon>
        <taxon>Bacteroidota</taxon>
        <taxon>Cytophagia</taxon>
        <taxon>Cytophagales</taxon>
        <taxon>Spirosomataceae</taxon>
        <taxon>Salmonirosea</taxon>
    </lineage>
</organism>
<dbReference type="Proteomes" id="UP000479293">
    <property type="component" value="Unassembled WGS sequence"/>
</dbReference>
<keyword evidence="1" id="KW-1133">Transmembrane helix</keyword>
<evidence type="ECO:0000259" key="2">
    <source>
        <dbReference type="Pfam" id="PF06580"/>
    </source>
</evidence>
<keyword evidence="4" id="KW-1185">Reference proteome</keyword>
<comment type="caution">
    <text evidence="3">The sequence shown here is derived from an EMBL/GenBank/DDBJ whole genome shotgun (WGS) entry which is preliminary data.</text>
</comment>
<dbReference type="Gene3D" id="3.30.565.10">
    <property type="entry name" value="Histidine kinase-like ATPase, C-terminal domain"/>
    <property type="match status" value="1"/>
</dbReference>
<feature type="transmembrane region" description="Helical" evidence="1">
    <location>
        <begin position="179"/>
        <end position="198"/>
    </location>
</feature>
<dbReference type="PANTHER" id="PTHR34220:SF7">
    <property type="entry name" value="SENSOR HISTIDINE KINASE YPDA"/>
    <property type="match status" value="1"/>
</dbReference>
<reference evidence="3 4" key="1">
    <citation type="submission" date="2019-10" db="EMBL/GenBank/DDBJ databases">
        <title>Draft Genome Sequence of Cytophagaceae sp. SJW1-29.</title>
        <authorList>
            <person name="Choi A."/>
        </authorList>
    </citation>
    <scope>NUCLEOTIDE SEQUENCE [LARGE SCALE GENOMIC DNA]</scope>
    <source>
        <strain evidence="3 4">SJW1-29</strain>
    </source>
</reference>
<dbReference type="GO" id="GO:0016020">
    <property type="term" value="C:membrane"/>
    <property type="evidence" value="ECO:0007669"/>
    <property type="project" value="InterPro"/>
</dbReference>
<gene>
    <name evidence="3" type="ORF">GBK04_11415</name>
</gene>
<dbReference type="InterPro" id="IPR036890">
    <property type="entry name" value="HATPase_C_sf"/>
</dbReference>
<proteinExistence type="predicted"/>